<gene>
    <name evidence="2" type="ordered locus">Amet_2361</name>
</gene>
<dbReference type="Proteomes" id="UP000001572">
    <property type="component" value="Chromosome"/>
</dbReference>
<reference evidence="3" key="1">
    <citation type="journal article" date="2016" name="Genome Announc.">
        <title>Complete genome sequence of Alkaliphilus metalliredigens strain QYMF, an alkaliphilic and metal-reducing bacterium isolated from borax-contaminated leachate ponds.</title>
        <authorList>
            <person name="Hwang C."/>
            <person name="Copeland A."/>
            <person name="Lucas S."/>
            <person name="Lapidus A."/>
            <person name="Barry K."/>
            <person name="Detter J.C."/>
            <person name="Glavina Del Rio T."/>
            <person name="Hammon N."/>
            <person name="Israni S."/>
            <person name="Dalin E."/>
            <person name="Tice H."/>
            <person name="Pitluck S."/>
            <person name="Chertkov O."/>
            <person name="Brettin T."/>
            <person name="Bruce D."/>
            <person name="Han C."/>
            <person name="Schmutz J."/>
            <person name="Larimer F."/>
            <person name="Land M.L."/>
            <person name="Hauser L."/>
            <person name="Kyrpides N."/>
            <person name="Mikhailova N."/>
            <person name="Ye Q."/>
            <person name="Zhou J."/>
            <person name="Richardson P."/>
            <person name="Fields M.W."/>
        </authorList>
    </citation>
    <scope>NUCLEOTIDE SEQUENCE [LARGE SCALE GENOMIC DNA]</scope>
    <source>
        <strain evidence="3">QYMF</strain>
    </source>
</reference>
<dbReference type="PANTHER" id="PTHR43267">
    <property type="entry name" value="TRNA THREONYLCARBAMOYLADENOSINE DEHYDRATASE"/>
    <property type="match status" value="1"/>
</dbReference>
<dbReference type="GO" id="GO:0061504">
    <property type="term" value="P:cyclic threonylcarbamoyladenosine biosynthetic process"/>
    <property type="evidence" value="ECO:0007669"/>
    <property type="project" value="TreeGrafter"/>
</dbReference>
<dbReference type="HOGENOM" id="CLU_013325_4_1_9"/>
<sequence length="267" mass="29909">MLFWLRFILVYNIRRRDMALHPFSRSELLIGTEGLNKLKGCTIGVFGIGGVGTFAVEALARTGVSKFILVDDDDICLTNINRQLHATRVTVGKSKVETMKQRVLEINPKAEVITYKELYNRDSAERLLDYSYDYVVDAIDMVSAKLDLIERCKNKNIPIISSMGAGNKLDPTKLEVADIYETSICPLARIMRKELRKRGIQDLKVVYSQEEPMIPLEIDSNCHTGCICPNQDRTCTTRHQIPGSVAFVPSAVGLIIASVIVRDLISC</sequence>
<evidence type="ECO:0000259" key="1">
    <source>
        <dbReference type="Pfam" id="PF00899"/>
    </source>
</evidence>
<protein>
    <submittedName>
        <fullName evidence="2">UBA/THIF-type NAD/FAD binding protein</fullName>
    </submittedName>
</protein>
<dbReference type="InterPro" id="IPR000594">
    <property type="entry name" value="ThiF_NAD_FAD-bd"/>
</dbReference>
<dbReference type="KEGG" id="amt:Amet_2361"/>
<dbReference type="InterPro" id="IPR045886">
    <property type="entry name" value="ThiF/MoeB/HesA"/>
</dbReference>
<name>A6TQP7_ALKMQ</name>
<dbReference type="FunFam" id="3.40.50.720:FF:000141">
    <property type="entry name" value="tRNA threonylcarbamoyladenosine dehydratase"/>
    <property type="match status" value="1"/>
</dbReference>
<proteinExistence type="predicted"/>
<dbReference type="CDD" id="cd00755">
    <property type="entry name" value="YgdL_like"/>
    <property type="match status" value="1"/>
</dbReference>
<dbReference type="SUPFAM" id="SSF69572">
    <property type="entry name" value="Activating enzymes of the ubiquitin-like proteins"/>
    <property type="match status" value="1"/>
</dbReference>
<dbReference type="Pfam" id="PF00899">
    <property type="entry name" value="ThiF"/>
    <property type="match status" value="1"/>
</dbReference>
<dbReference type="PANTHER" id="PTHR43267:SF1">
    <property type="entry name" value="TRNA THREONYLCARBAMOYLADENOSINE DEHYDRATASE"/>
    <property type="match status" value="1"/>
</dbReference>
<dbReference type="InterPro" id="IPR035985">
    <property type="entry name" value="Ubiquitin-activating_enz"/>
</dbReference>
<evidence type="ECO:0000313" key="2">
    <source>
        <dbReference type="EMBL" id="ABR48515.1"/>
    </source>
</evidence>
<accession>A6TQP7</accession>
<dbReference type="STRING" id="293826.Amet_2361"/>
<dbReference type="AlphaFoldDB" id="A6TQP7"/>
<dbReference type="GO" id="GO:0008641">
    <property type="term" value="F:ubiquitin-like modifier activating enzyme activity"/>
    <property type="evidence" value="ECO:0007669"/>
    <property type="project" value="InterPro"/>
</dbReference>
<dbReference type="EMBL" id="CP000724">
    <property type="protein sequence ID" value="ABR48515.1"/>
    <property type="molecule type" value="Genomic_DNA"/>
</dbReference>
<feature type="domain" description="THIF-type NAD/FAD binding fold" evidence="1">
    <location>
        <begin position="25"/>
        <end position="259"/>
    </location>
</feature>
<dbReference type="eggNOG" id="COG1179">
    <property type="taxonomic scope" value="Bacteria"/>
</dbReference>
<keyword evidence="3" id="KW-1185">Reference proteome</keyword>
<dbReference type="Gene3D" id="3.40.50.720">
    <property type="entry name" value="NAD(P)-binding Rossmann-like Domain"/>
    <property type="match status" value="1"/>
</dbReference>
<dbReference type="GO" id="GO:0061503">
    <property type="term" value="F:tRNA threonylcarbamoyladenosine dehydratase"/>
    <property type="evidence" value="ECO:0007669"/>
    <property type="project" value="TreeGrafter"/>
</dbReference>
<evidence type="ECO:0000313" key="3">
    <source>
        <dbReference type="Proteomes" id="UP000001572"/>
    </source>
</evidence>
<organism evidence="2 3">
    <name type="scientific">Alkaliphilus metalliredigens (strain QYMF)</name>
    <dbReference type="NCBI Taxonomy" id="293826"/>
    <lineage>
        <taxon>Bacteria</taxon>
        <taxon>Bacillati</taxon>
        <taxon>Bacillota</taxon>
        <taxon>Clostridia</taxon>
        <taxon>Peptostreptococcales</taxon>
        <taxon>Natronincolaceae</taxon>
        <taxon>Alkaliphilus</taxon>
    </lineage>
</organism>